<gene>
    <name evidence="1" type="ORF">DERYTH_LOCUS13534</name>
</gene>
<keyword evidence="2" id="KW-1185">Reference proteome</keyword>
<dbReference type="Proteomes" id="UP000789405">
    <property type="component" value="Unassembled WGS sequence"/>
</dbReference>
<feature type="non-terminal residue" evidence="1">
    <location>
        <position position="1"/>
    </location>
</feature>
<sequence length="63" mass="7385">VHEDQRKEAYGNLIRKMILKSSVISNCIGNLSGYGYYIKPKFCTRREFLGIDEFEKIKLDIIE</sequence>
<dbReference type="AlphaFoldDB" id="A0A9N9N7P9"/>
<organism evidence="1 2">
    <name type="scientific">Dentiscutata erythropus</name>
    <dbReference type="NCBI Taxonomy" id="1348616"/>
    <lineage>
        <taxon>Eukaryota</taxon>
        <taxon>Fungi</taxon>
        <taxon>Fungi incertae sedis</taxon>
        <taxon>Mucoromycota</taxon>
        <taxon>Glomeromycotina</taxon>
        <taxon>Glomeromycetes</taxon>
        <taxon>Diversisporales</taxon>
        <taxon>Gigasporaceae</taxon>
        <taxon>Dentiscutata</taxon>
    </lineage>
</organism>
<proteinExistence type="predicted"/>
<evidence type="ECO:0000313" key="1">
    <source>
        <dbReference type="EMBL" id="CAG8710203.1"/>
    </source>
</evidence>
<dbReference type="EMBL" id="CAJVPY010009569">
    <property type="protein sequence ID" value="CAG8710203.1"/>
    <property type="molecule type" value="Genomic_DNA"/>
</dbReference>
<evidence type="ECO:0000313" key="2">
    <source>
        <dbReference type="Proteomes" id="UP000789405"/>
    </source>
</evidence>
<protein>
    <submittedName>
        <fullName evidence="1">5640_t:CDS:1</fullName>
    </submittedName>
</protein>
<reference evidence="1" key="1">
    <citation type="submission" date="2021-06" db="EMBL/GenBank/DDBJ databases">
        <authorList>
            <person name="Kallberg Y."/>
            <person name="Tangrot J."/>
            <person name="Rosling A."/>
        </authorList>
    </citation>
    <scope>NUCLEOTIDE SEQUENCE</scope>
    <source>
        <strain evidence="1">MA453B</strain>
    </source>
</reference>
<comment type="caution">
    <text evidence="1">The sequence shown here is derived from an EMBL/GenBank/DDBJ whole genome shotgun (WGS) entry which is preliminary data.</text>
</comment>
<name>A0A9N9N7P9_9GLOM</name>
<accession>A0A9N9N7P9</accession>